<reference evidence="1 2" key="1">
    <citation type="submission" date="2006-09" db="EMBL/GenBank/DDBJ databases">
        <title>Sequence and annotation of the 288-kb ATCV-1 virus that infects an endosymbiotic Chlorella strain of the heliozoon Acanthocystis turfacea.</title>
        <authorList>
            <person name="Fitzgerald L.A."/>
            <person name="Graves M.V."/>
            <person name="Li X."/>
            <person name="Pfitzner A.J.P."/>
            <person name="Hartigan J."/>
            <person name="Van Etten J.L."/>
        </authorList>
    </citation>
    <scope>NUCLEOTIDE SEQUENCE [LARGE SCALE GENOMIC DNA]</scope>
    <source>
        <strain evidence="1 2">ATCV-1</strain>
    </source>
</reference>
<name>A7K992_9PHYC</name>
<dbReference type="RefSeq" id="YP_001426963.1">
    <property type="nucleotide sequence ID" value="NC_008724.1"/>
</dbReference>
<sequence length="80" mass="8942">MKFIPSSPLLYVAILVAVFLLGLSIAKFFTKKGKKEKFDDAYYGLPSTVTEFADSPKVLPPVPENKGVTTHDEWCNKFNC</sequence>
<dbReference type="KEGG" id="vg:5470432"/>
<evidence type="ECO:0000313" key="1">
    <source>
        <dbReference type="EMBL" id="ABT16616.1"/>
    </source>
</evidence>
<gene>
    <name evidence="1" type="primary">z482L</name>
    <name evidence="1" type="ORF">ATCV1_z482L</name>
</gene>
<dbReference type="Proteomes" id="UP000202420">
    <property type="component" value="Segment"/>
</dbReference>
<keyword evidence="2" id="KW-1185">Reference proteome</keyword>
<proteinExistence type="predicted"/>
<protein>
    <submittedName>
        <fullName evidence="1">Uncharacterized protein z482L</fullName>
    </submittedName>
</protein>
<dbReference type="OrthoDB" id="27107at10239"/>
<dbReference type="EMBL" id="EF101928">
    <property type="protein sequence ID" value="ABT16616.1"/>
    <property type="molecule type" value="Genomic_DNA"/>
</dbReference>
<dbReference type="GeneID" id="5470432"/>
<accession>A7K992</accession>
<evidence type="ECO:0000313" key="2">
    <source>
        <dbReference type="Proteomes" id="UP000202420"/>
    </source>
</evidence>
<organism evidence="1 2">
    <name type="scientific">Chlorovirus heliozoae</name>
    <dbReference type="NCBI Taxonomy" id="322019"/>
    <lineage>
        <taxon>Viruses</taxon>
        <taxon>Varidnaviria</taxon>
        <taxon>Bamfordvirae</taxon>
        <taxon>Nucleocytoviricota</taxon>
        <taxon>Megaviricetes</taxon>
        <taxon>Algavirales</taxon>
        <taxon>Phycodnaviridae</taxon>
        <taxon>Chlorovirus</taxon>
    </lineage>
</organism>